<evidence type="ECO:0000256" key="3">
    <source>
        <dbReference type="ARBA" id="ARBA00022692"/>
    </source>
</evidence>
<feature type="domain" description="G-protein coupled receptors family 1 profile" evidence="10">
    <location>
        <begin position="6"/>
        <end position="271"/>
    </location>
</feature>
<reference evidence="11" key="1">
    <citation type="submission" date="2021-10" db="EMBL/GenBank/DDBJ databases">
        <title>Tropical sea cucumber genome reveals ecological adaptation and Cuvierian tubules defense mechanism.</title>
        <authorList>
            <person name="Chen T."/>
        </authorList>
    </citation>
    <scope>NUCLEOTIDE SEQUENCE</scope>
    <source>
        <strain evidence="11">Nanhai2018</strain>
        <tissue evidence="11">Muscle</tissue>
    </source>
</reference>
<protein>
    <submittedName>
        <fullName evidence="11">Rhodopsin, GQ-coupled</fullName>
    </submittedName>
</protein>
<dbReference type="PROSITE" id="PS50262">
    <property type="entry name" value="G_PROTEIN_RECEP_F1_2"/>
    <property type="match status" value="1"/>
</dbReference>
<dbReference type="OrthoDB" id="5967898at2759"/>
<comment type="caution">
    <text evidence="11">The sequence shown here is derived from an EMBL/GenBank/DDBJ whole genome shotgun (WGS) entry which is preliminary data.</text>
</comment>
<keyword evidence="5" id="KW-0297">G-protein coupled receptor</keyword>
<dbReference type="CDD" id="cd00637">
    <property type="entry name" value="7tm_classA_rhodopsin-like"/>
    <property type="match status" value="1"/>
</dbReference>
<keyword evidence="4 9" id="KW-1133">Transmembrane helix</keyword>
<evidence type="ECO:0000256" key="5">
    <source>
        <dbReference type="ARBA" id="ARBA00023040"/>
    </source>
</evidence>
<dbReference type="Proteomes" id="UP001152320">
    <property type="component" value="Chromosome 4"/>
</dbReference>
<feature type="transmembrane region" description="Helical" evidence="9">
    <location>
        <begin position="67"/>
        <end position="85"/>
    </location>
</feature>
<dbReference type="GO" id="GO:0004930">
    <property type="term" value="F:G protein-coupled receptor activity"/>
    <property type="evidence" value="ECO:0007669"/>
    <property type="project" value="UniProtKB-KW"/>
</dbReference>
<feature type="transmembrane region" description="Helical" evidence="9">
    <location>
        <begin position="106"/>
        <end position="125"/>
    </location>
</feature>
<evidence type="ECO:0000256" key="1">
    <source>
        <dbReference type="ARBA" id="ARBA00004651"/>
    </source>
</evidence>
<keyword evidence="8" id="KW-0807">Transducer</keyword>
<dbReference type="PRINTS" id="PR00237">
    <property type="entry name" value="GPCRRHODOPSN"/>
</dbReference>
<dbReference type="InterPro" id="IPR000276">
    <property type="entry name" value="GPCR_Rhodpsn"/>
</dbReference>
<organism evidence="11 12">
    <name type="scientific">Holothuria leucospilota</name>
    <name type="common">Black long sea cucumber</name>
    <name type="synonym">Mertensiothuria leucospilota</name>
    <dbReference type="NCBI Taxonomy" id="206669"/>
    <lineage>
        <taxon>Eukaryota</taxon>
        <taxon>Metazoa</taxon>
        <taxon>Echinodermata</taxon>
        <taxon>Eleutherozoa</taxon>
        <taxon>Echinozoa</taxon>
        <taxon>Holothuroidea</taxon>
        <taxon>Aspidochirotacea</taxon>
        <taxon>Aspidochirotida</taxon>
        <taxon>Holothuriidae</taxon>
        <taxon>Holothuria</taxon>
    </lineage>
</organism>
<keyword evidence="2" id="KW-1003">Cell membrane</keyword>
<dbReference type="Pfam" id="PF00001">
    <property type="entry name" value="7tm_1"/>
    <property type="match status" value="1"/>
</dbReference>
<dbReference type="InterPro" id="IPR050569">
    <property type="entry name" value="TAAR"/>
</dbReference>
<feature type="transmembrane region" description="Helical" evidence="9">
    <location>
        <begin position="26"/>
        <end position="47"/>
    </location>
</feature>
<dbReference type="EMBL" id="JAIZAY010000004">
    <property type="protein sequence ID" value="KAJ8043981.1"/>
    <property type="molecule type" value="Genomic_DNA"/>
</dbReference>
<feature type="transmembrane region" description="Helical" evidence="9">
    <location>
        <begin position="219"/>
        <end position="239"/>
    </location>
</feature>
<evidence type="ECO:0000256" key="2">
    <source>
        <dbReference type="ARBA" id="ARBA00022475"/>
    </source>
</evidence>
<dbReference type="SUPFAM" id="SSF81321">
    <property type="entry name" value="Family A G protein-coupled receptor-like"/>
    <property type="match status" value="1"/>
</dbReference>
<gene>
    <name evidence="11" type="ORF">HOLleu_11312</name>
</gene>
<sequence>MAAILGNTINLIVLTKVKKMMANQVILLRILAITDFVSGTQCFVGVIQQCFPHLQSCTHIICKLSGLILSLCCANASFTLVLIAVDKTVSIVKPLQYHSLMTPYRIKAVMALSVLLQLALLLYISSGDPNCGNQPQILSNVIYMQEWGNCIIDFHNPALKMGTLSLYLYVVVLPAVMIASTYFLLATVSCRQSRQIAASVRDSKILKDLRKKELKGLKLAFAITISFLLSWVMFSTLAIRESFTEKKATPVAKLIGGVLAISSSWTNTFIYFFIYAEFRRTAKKLFYGKLKSVSKMSSSNHETWFPRITKQDTAEEERFGAKVNVLTKV</sequence>
<accession>A0A9Q1HGC2</accession>
<evidence type="ECO:0000256" key="7">
    <source>
        <dbReference type="ARBA" id="ARBA00023170"/>
    </source>
</evidence>
<evidence type="ECO:0000256" key="6">
    <source>
        <dbReference type="ARBA" id="ARBA00023136"/>
    </source>
</evidence>
<evidence type="ECO:0000256" key="4">
    <source>
        <dbReference type="ARBA" id="ARBA00022989"/>
    </source>
</evidence>
<dbReference type="GO" id="GO:0005886">
    <property type="term" value="C:plasma membrane"/>
    <property type="evidence" value="ECO:0007669"/>
    <property type="project" value="UniProtKB-SubCell"/>
</dbReference>
<dbReference type="InterPro" id="IPR017452">
    <property type="entry name" value="GPCR_Rhodpsn_7TM"/>
</dbReference>
<evidence type="ECO:0000256" key="9">
    <source>
        <dbReference type="SAM" id="Phobius"/>
    </source>
</evidence>
<proteinExistence type="predicted"/>
<evidence type="ECO:0000313" key="11">
    <source>
        <dbReference type="EMBL" id="KAJ8043981.1"/>
    </source>
</evidence>
<dbReference type="PANTHER" id="PTHR24249">
    <property type="entry name" value="HISTAMINE RECEPTOR-RELATED G-PROTEIN COUPLED RECEPTOR"/>
    <property type="match status" value="1"/>
</dbReference>
<dbReference type="Gene3D" id="1.20.1070.10">
    <property type="entry name" value="Rhodopsin 7-helix transmembrane proteins"/>
    <property type="match status" value="1"/>
</dbReference>
<feature type="transmembrane region" description="Helical" evidence="9">
    <location>
        <begin position="166"/>
        <end position="185"/>
    </location>
</feature>
<keyword evidence="6 9" id="KW-0472">Membrane</keyword>
<keyword evidence="7" id="KW-0675">Receptor</keyword>
<keyword evidence="3 9" id="KW-0812">Transmembrane</keyword>
<name>A0A9Q1HGC2_HOLLE</name>
<evidence type="ECO:0000256" key="8">
    <source>
        <dbReference type="ARBA" id="ARBA00023224"/>
    </source>
</evidence>
<dbReference type="PANTHER" id="PTHR24249:SF411">
    <property type="entry name" value="G-PROTEIN COUPLED RECEPTORS FAMILY 1 PROFILE DOMAIN-CONTAINING PROTEIN"/>
    <property type="match status" value="1"/>
</dbReference>
<evidence type="ECO:0000259" key="10">
    <source>
        <dbReference type="PROSITE" id="PS50262"/>
    </source>
</evidence>
<evidence type="ECO:0000313" key="12">
    <source>
        <dbReference type="Proteomes" id="UP001152320"/>
    </source>
</evidence>
<comment type="subcellular location">
    <subcellularLocation>
        <location evidence="1">Cell membrane</location>
        <topology evidence="1">Multi-pass membrane protein</topology>
    </subcellularLocation>
</comment>
<keyword evidence="12" id="KW-1185">Reference proteome</keyword>
<dbReference type="AlphaFoldDB" id="A0A9Q1HGC2"/>
<feature type="transmembrane region" description="Helical" evidence="9">
    <location>
        <begin position="251"/>
        <end position="274"/>
    </location>
</feature>